<dbReference type="InterPro" id="IPR011701">
    <property type="entry name" value="MFS"/>
</dbReference>
<keyword evidence="3 4" id="KW-0472">Membrane</keyword>
<dbReference type="EMBL" id="BJVU01000001">
    <property type="protein sequence ID" value="GEL57745.1"/>
    <property type="molecule type" value="Genomic_DNA"/>
</dbReference>
<evidence type="ECO:0000259" key="5">
    <source>
        <dbReference type="PROSITE" id="PS50850"/>
    </source>
</evidence>
<gene>
    <name evidence="6" type="ORF">Abci_018_230</name>
    <name evidence="7" type="ORF">ACI01nite_03470</name>
</gene>
<dbReference type="RefSeq" id="WP_048839381.1">
    <property type="nucleotide sequence ID" value="NZ_BAMV01000018.1"/>
</dbReference>
<feature type="transmembrane region" description="Helical" evidence="4">
    <location>
        <begin position="20"/>
        <end position="40"/>
    </location>
</feature>
<evidence type="ECO:0000256" key="1">
    <source>
        <dbReference type="ARBA" id="ARBA00022692"/>
    </source>
</evidence>
<evidence type="ECO:0000313" key="6">
    <source>
        <dbReference type="EMBL" id="GAN61360.1"/>
    </source>
</evidence>
<keyword evidence="9" id="KW-1185">Reference proteome</keyword>
<dbReference type="CDD" id="cd17324">
    <property type="entry name" value="MFS_NepI_like"/>
    <property type="match status" value="1"/>
</dbReference>
<dbReference type="SUPFAM" id="SSF103473">
    <property type="entry name" value="MFS general substrate transporter"/>
    <property type="match status" value="1"/>
</dbReference>
<evidence type="ECO:0000313" key="9">
    <source>
        <dbReference type="Proteomes" id="UP000321891"/>
    </source>
</evidence>
<feature type="transmembrane region" description="Helical" evidence="4">
    <location>
        <begin position="146"/>
        <end position="165"/>
    </location>
</feature>
<dbReference type="PANTHER" id="PTHR42910:SF1">
    <property type="entry name" value="MAJOR FACILITATOR SUPERFAMILY (MFS) PROFILE DOMAIN-CONTAINING PROTEIN"/>
    <property type="match status" value="1"/>
</dbReference>
<feature type="domain" description="Major facilitator superfamily (MFS) profile" evidence="5">
    <location>
        <begin position="23"/>
        <end position="405"/>
    </location>
</feature>
<feature type="transmembrane region" description="Helical" evidence="4">
    <location>
        <begin position="60"/>
        <end position="81"/>
    </location>
</feature>
<reference evidence="7 9" key="2">
    <citation type="submission" date="2019-07" db="EMBL/GenBank/DDBJ databases">
        <title>Whole genome shotgun sequence of Acetobacter cibinongensis NBRC 16605.</title>
        <authorList>
            <person name="Hosoyama A."/>
            <person name="Uohara A."/>
            <person name="Ohji S."/>
            <person name="Ichikawa N."/>
        </authorList>
    </citation>
    <scope>NUCLEOTIDE SEQUENCE [LARGE SCALE GENOMIC DNA]</scope>
    <source>
        <strain evidence="7 9">NBRC 16605</strain>
    </source>
</reference>
<dbReference type="Gene3D" id="1.20.1250.20">
    <property type="entry name" value="MFS general substrate transporter like domains"/>
    <property type="match status" value="1"/>
</dbReference>
<dbReference type="GO" id="GO:0022857">
    <property type="term" value="F:transmembrane transporter activity"/>
    <property type="evidence" value="ECO:0007669"/>
    <property type="project" value="InterPro"/>
</dbReference>
<dbReference type="PANTHER" id="PTHR42910">
    <property type="entry name" value="TRANSPORTER SCO4007-RELATED"/>
    <property type="match status" value="1"/>
</dbReference>
<dbReference type="Proteomes" id="UP000321891">
    <property type="component" value="Unassembled WGS sequence"/>
</dbReference>
<proteinExistence type="predicted"/>
<feature type="transmembrane region" description="Helical" evidence="4">
    <location>
        <begin position="261"/>
        <end position="279"/>
    </location>
</feature>
<feature type="transmembrane region" description="Helical" evidence="4">
    <location>
        <begin position="228"/>
        <end position="249"/>
    </location>
</feature>
<organism evidence="6 8">
    <name type="scientific">Acetobacter cibinongensis</name>
    <dbReference type="NCBI Taxonomy" id="146475"/>
    <lineage>
        <taxon>Bacteria</taxon>
        <taxon>Pseudomonadati</taxon>
        <taxon>Pseudomonadota</taxon>
        <taxon>Alphaproteobacteria</taxon>
        <taxon>Acetobacterales</taxon>
        <taxon>Acetobacteraceae</taxon>
        <taxon>Acetobacter</taxon>
    </lineage>
</organism>
<dbReference type="Pfam" id="PF07690">
    <property type="entry name" value="MFS_1"/>
    <property type="match status" value="1"/>
</dbReference>
<reference evidence="6 8" key="1">
    <citation type="submission" date="2012-11" db="EMBL/GenBank/DDBJ databases">
        <title>Whole genome sequence of Acetobacter cibinongensis 4H-1.</title>
        <authorList>
            <person name="Azuma Y."/>
            <person name="Higashiura N."/>
            <person name="Hirakawa H."/>
            <person name="Matsushita K."/>
        </authorList>
    </citation>
    <scope>NUCLEOTIDE SEQUENCE [LARGE SCALE GENOMIC DNA]</scope>
    <source>
        <strain evidence="6 8">4H-1</strain>
    </source>
</reference>
<feature type="transmembrane region" description="Helical" evidence="4">
    <location>
        <begin position="379"/>
        <end position="398"/>
    </location>
</feature>
<feature type="transmembrane region" description="Helical" evidence="4">
    <location>
        <begin position="88"/>
        <end position="107"/>
    </location>
</feature>
<feature type="transmembrane region" description="Helical" evidence="4">
    <location>
        <begin position="286"/>
        <end position="307"/>
    </location>
</feature>
<keyword evidence="1 4" id="KW-0812">Transmembrane</keyword>
<evidence type="ECO:0000256" key="3">
    <source>
        <dbReference type="ARBA" id="ARBA00023136"/>
    </source>
</evidence>
<feature type="transmembrane region" description="Helical" evidence="4">
    <location>
        <begin position="353"/>
        <end position="373"/>
    </location>
</feature>
<dbReference type="PROSITE" id="PS50850">
    <property type="entry name" value="MFS"/>
    <property type="match status" value="1"/>
</dbReference>
<dbReference type="AlphaFoldDB" id="A0A0D6N6Q9"/>
<dbReference type="InterPro" id="IPR036259">
    <property type="entry name" value="MFS_trans_sf"/>
</dbReference>
<evidence type="ECO:0000313" key="7">
    <source>
        <dbReference type="EMBL" id="GEL57745.1"/>
    </source>
</evidence>
<comment type="caution">
    <text evidence="6">The sequence shown here is derived from an EMBL/GenBank/DDBJ whole genome shotgun (WGS) entry which is preliminary data.</text>
</comment>
<accession>A0A0D6N6Q9</accession>
<sequence>MPPIHQHSPQDPSGHQASIAAHLIFLIAAACGLTVANLYYAQPLSGLISAALGMPESQSGLIVTVTQLGYCLGLLLIVPLADLLENRSLIVWMTRLLAVALLLLPFTSHPMPFLLAIWLVGLLSVSVQILVPFAAHLAPIAIRGRVVGNVMSGLMLGIMLARPVASLVAHVASWRAIFLLSAGIMLILSVVLGRMLPSRQPTTQHSYAALLRSMGSLLISIPALQRRAFYHACMFGAFSLFWTVTPLLLAAPPYGLTQGEIAVFALVGVAGAISAPLAGRIADRGWIWPATLLAMAFASAAFLATWLVSPSMLFVVVLAVAGVVIDFCITANLVLGQRVLFVLAPEHRARLNALYMALFFVGGALGSAVGGWAYAHGGWALASTFGAALPALAFIVCLTEKGARKPS</sequence>
<feature type="transmembrane region" description="Helical" evidence="4">
    <location>
        <begin position="313"/>
        <end position="341"/>
    </location>
</feature>
<dbReference type="STRING" id="1231339.Abci_018_230"/>
<protein>
    <submittedName>
        <fullName evidence="7">MFS transporter</fullName>
    </submittedName>
    <submittedName>
        <fullName evidence="6">Major facilitator superfamily transporter</fullName>
    </submittedName>
</protein>
<feature type="transmembrane region" description="Helical" evidence="4">
    <location>
        <begin position="171"/>
        <end position="192"/>
    </location>
</feature>
<dbReference type="EMBL" id="BAMV01000018">
    <property type="protein sequence ID" value="GAN61360.1"/>
    <property type="molecule type" value="Genomic_DNA"/>
</dbReference>
<accession>A0A6N3SKB3</accession>
<evidence type="ECO:0000256" key="2">
    <source>
        <dbReference type="ARBA" id="ARBA00022989"/>
    </source>
</evidence>
<dbReference type="Proteomes" id="UP000032671">
    <property type="component" value="Unassembled WGS sequence"/>
</dbReference>
<feature type="transmembrane region" description="Helical" evidence="4">
    <location>
        <begin position="113"/>
        <end position="134"/>
    </location>
</feature>
<keyword evidence="2 4" id="KW-1133">Transmembrane helix</keyword>
<name>A0A0D6N6Q9_9PROT</name>
<evidence type="ECO:0000256" key="4">
    <source>
        <dbReference type="SAM" id="Phobius"/>
    </source>
</evidence>
<dbReference type="InterPro" id="IPR020846">
    <property type="entry name" value="MFS_dom"/>
</dbReference>
<evidence type="ECO:0000313" key="8">
    <source>
        <dbReference type="Proteomes" id="UP000032671"/>
    </source>
</evidence>